<dbReference type="Pfam" id="PF13365">
    <property type="entry name" value="Trypsin_2"/>
    <property type="match status" value="1"/>
</dbReference>
<dbReference type="AlphaFoldDB" id="A0A6B3NHD8"/>
<keyword evidence="1" id="KW-0732">Signal</keyword>
<accession>A0A6B3NHD8</accession>
<name>A0A6B3NHD8_9CYAN</name>
<reference evidence="2" key="1">
    <citation type="submission" date="2019-11" db="EMBL/GenBank/DDBJ databases">
        <title>Genomic insights into an expanded diversity of filamentous marine cyanobacteria reveals the extraordinary biosynthetic potential of Moorea and Okeania.</title>
        <authorList>
            <person name="Ferreira Leao T."/>
            <person name="Wang M."/>
            <person name="Moss N."/>
            <person name="Da Silva R."/>
            <person name="Sanders J."/>
            <person name="Nurk S."/>
            <person name="Gurevich A."/>
            <person name="Humphrey G."/>
            <person name="Reher R."/>
            <person name="Zhu Q."/>
            <person name="Belda-Ferre P."/>
            <person name="Glukhov E."/>
            <person name="Rex R."/>
            <person name="Dorrestein P.C."/>
            <person name="Knight R."/>
            <person name="Pevzner P."/>
            <person name="Gerwick W.H."/>
            <person name="Gerwick L."/>
        </authorList>
    </citation>
    <scope>NUCLEOTIDE SEQUENCE</scope>
    <source>
        <strain evidence="2">SIO1C4</strain>
    </source>
</reference>
<gene>
    <name evidence="2" type="ORF">F6J89_20670</name>
</gene>
<feature type="chain" id="PRO_5025508083" evidence="1">
    <location>
        <begin position="27"/>
        <end position="417"/>
    </location>
</feature>
<proteinExistence type="predicted"/>
<comment type="caution">
    <text evidence="2">The sequence shown here is derived from an EMBL/GenBank/DDBJ whole genome shotgun (WGS) entry which is preliminary data.</text>
</comment>
<dbReference type="Gene3D" id="2.40.10.10">
    <property type="entry name" value="Trypsin-like serine proteases"/>
    <property type="match status" value="2"/>
</dbReference>
<dbReference type="InterPro" id="IPR009003">
    <property type="entry name" value="Peptidase_S1_PA"/>
</dbReference>
<evidence type="ECO:0000256" key="1">
    <source>
        <dbReference type="SAM" id="SignalP"/>
    </source>
</evidence>
<dbReference type="SUPFAM" id="SSF50494">
    <property type="entry name" value="Trypsin-like serine proteases"/>
    <property type="match status" value="1"/>
</dbReference>
<evidence type="ECO:0000313" key="2">
    <source>
        <dbReference type="EMBL" id="NER29962.1"/>
    </source>
</evidence>
<dbReference type="EMBL" id="JAAHFQ010000461">
    <property type="protein sequence ID" value="NER29962.1"/>
    <property type="molecule type" value="Genomic_DNA"/>
</dbReference>
<protein>
    <submittedName>
        <fullName evidence="2">Trypsin-like peptidase domain-containing protein</fullName>
    </submittedName>
</protein>
<sequence>MLLKQIALKSLGSMLLSCLVANPVLAQLSPEEINSIARQTTVLIAPGLTPELIDELEENRQNPLARAKDPDGVWNPGSGVIIAKEGKSYYVLTVTHNFKQRHLDENMSYGIRTSDGQVHEVTEVNDDRGCPLNGGVGQDQQLLRFGCYSKYLPNRVNGFDLAIVRFESDKKYAVAPLGSPDDIKMMDTVFISGWPDPEKEQDAVTGKCRGRVARRQRRLAWGPVTGKINPAQGQNGYGIFYVDQTRPGMSGGPVFDSNGFVVGVHGRGSADKGQLVRQYCSLPKDLNNTTFESEDLAAQAGGSDPTILHTRFSSAQNLNNFSNVTNQAGMKLSFNRLPPSSDFIQAALIELKPDRSNTGTFDLVARDDVMGTFEDTQDAVEDIYDLFQFKLENQLRDEPSAGCGSILLGDERERCKK</sequence>
<feature type="signal peptide" evidence="1">
    <location>
        <begin position="1"/>
        <end position="26"/>
    </location>
</feature>
<organism evidence="2">
    <name type="scientific">Symploca sp. SIO1C4</name>
    <dbReference type="NCBI Taxonomy" id="2607765"/>
    <lineage>
        <taxon>Bacteria</taxon>
        <taxon>Bacillati</taxon>
        <taxon>Cyanobacteriota</taxon>
        <taxon>Cyanophyceae</taxon>
        <taxon>Coleofasciculales</taxon>
        <taxon>Coleofasciculaceae</taxon>
        <taxon>Symploca</taxon>
    </lineage>
</organism>
<dbReference type="InterPro" id="IPR043504">
    <property type="entry name" value="Peptidase_S1_PA_chymotrypsin"/>
</dbReference>